<accession>A0A820TJ62</accession>
<dbReference type="EMBL" id="CAJOBG010049211">
    <property type="protein sequence ID" value="CAF4471967.1"/>
    <property type="molecule type" value="Genomic_DNA"/>
</dbReference>
<dbReference type="GO" id="GO:0008017">
    <property type="term" value="F:microtubule binding"/>
    <property type="evidence" value="ECO:0007669"/>
    <property type="project" value="InterPro"/>
</dbReference>
<dbReference type="GO" id="GO:0030496">
    <property type="term" value="C:midbody"/>
    <property type="evidence" value="ECO:0007669"/>
    <property type="project" value="TreeGrafter"/>
</dbReference>
<dbReference type="GO" id="GO:0035556">
    <property type="term" value="P:intracellular signal transduction"/>
    <property type="evidence" value="ECO:0007669"/>
    <property type="project" value="InterPro"/>
</dbReference>
<feature type="compositionally biased region" description="Acidic residues" evidence="1">
    <location>
        <begin position="174"/>
        <end position="186"/>
    </location>
</feature>
<dbReference type="InterPro" id="IPR036572">
    <property type="entry name" value="Doublecortin_dom_sf"/>
</dbReference>
<organism evidence="2 3">
    <name type="scientific">Rotaria magnacalcarata</name>
    <dbReference type="NCBI Taxonomy" id="392030"/>
    <lineage>
        <taxon>Eukaryota</taxon>
        <taxon>Metazoa</taxon>
        <taxon>Spiralia</taxon>
        <taxon>Gnathifera</taxon>
        <taxon>Rotifera</taxon>
        <taxon>Eurotatoria</taxon>
        <taxon>Bdelloidea</taxon>
        <taxon>Philodinida</taxon>
        <taxon>Philodinidae</taxon>
        <taxon>Rotaria</taxon>
    </lineage>
</organism>
<evidence type="ECO:0000313" key="2">
    <source>
        <dbReference type="EMBL" id="CAF4471967.1"/>
    </source>
</evidence>
<evidence type="ECO:0000256" key="1">
    <source>
        <dbReference type="SAM" id="MobiDB-lite"/>
    </source>
</evidence>
<dbReference type="SUPFAM" id="SSF89837">
    <property type="entry name" value="Doublecortin (DC)"/>
    <property type="match status" value="1"/>
</dbReference>
<evidence type="ECO:0000313" key="3">
    <source>
        <dbReference type="Proteomes" id="UP000663866"/>
    </source>
</evidence>
<dbReference type="InterPro" id="IPR043188">
    <property type="entry name" value="DCDC1"/>
</dbReference>
<protein>
    <submittedName>
        <fullName evidence="2">Uncharacterized protein</fullName>
    </submittedName>
</protein>
<comment type="caution">
    <text evidence="2">The sequence shown here is derived from an EMBL/GenBank/DDBJ whole genome shotgun (WGS) entry which is preliminary data.</text>
</comment>
<feature type="compositionally biased region" description="Basic and acidic residues" evidence="1">
    <location>
        <begin position="187"/>
        <end position="202"/>
    </location>
</feature>
<name>A0A820TJ62_9BILA</name>
<reference evidence="2" key="1">
    <citation type="submission" date="2021-02" db="EMBL/GenBank/DDBJ databases">
        <authorList>
            <person name="Nowell W R."/>
        </authorList>
    </citation>
    <scope>NUCLEOTIDE SEQUENCE</scope>
</reference>
<gene>
    <name evidence="2" type="ORF">OVN521_LOCUS39079</name>
</gene>
<sequence>MIYPNGEPKETAVQCFGSNLNELMDNAKLKWNLMQPIQALFDENGCVIERFDQLNRDQLICVSTTKTFITSSERQREIDIKANWTRTRNKYGDQATDIRVNSTLASAPQLADPFGPPLLTLNDQHQLRPTTKPPTVPTPLYRRLAIEQPAPASAIVSEVTPSPNIMKDSLVLSDDGDEDDDDGPDSEIERITNVKIEYDDSSRPTTPRFETQAKSPFSQLFTSEPPPTETATSAPSTNKSDSDDKFMAMLKTK</sequence>
<proteinExistence type="predicted"/>
<dbReference type="AlphaFoldDB" id="A0A820TJ62"/>
<dbReference type="PANTHER" id="PTHR46302:SF3">
    <property type="entry name" value="DOUBLECORTIN DOMAIN-CONTAINING PROTEIN 1"/>
    <property type="match status" value="1"/>
</dbReference>
<dbReference type="GO" id="GO:1902412">
    <property type="term" value="P:regulation of mitotic cytokinesis"/>
    <property type="evidence" value="ECO:0007669"/>
    <property type="project" value="InterPro"/>
</dbReference>
<keyword evidence="3" id="KW-1185">Reference proteome</keyword>
<dbReference type="PANTHER" id="PTHR46302">
    <property type="entry name" value="DOUBLECORTIN DOMAIN-CONTAINING PROTEIN 1"/>
    <property type="match status" value="1"/>
</dbReference>
<feature type="region of interest" description="Disordered" evidence="1">
    <location>
        <begin position="166"/>
        <end position="253"/>
    </location>
</feature>
<dbReference type="Proteomes" id="UP000663866">
    <property type="component" value="Unassembled WGS sequence"/>
</dbReference>
<feature type="compositionally biased region" description="Polar residues" evidence="1">
    <location>
        <begin position="203"/>
        <end position="221"/>
    </location>
</feature>